<reference evidence="1" key="1">
    <citation type="submission" date="2023-10" db="EMBL/GenBank/DDBJ databases">
        <authorList>
            <person name="Domelevo Entfellner J.-B."/>
        </authorList>
    </citation>
    <scope>NUCLEOTIDE SEQUENCE</scope>
</reference>
<accession>A0AA86W4U4</accession>
<organism evidence="1 2">
    <name type="scientific">Sphenostylis stenocarpa</name>
    <dbReference type="NCBI Taxonomy" id="92480"/>
    <lineage>
        <taxon>Eukaryota</taxon>
        <taxon>Viridiplantae</taxon>
        <taxon>Streptophyta</taxon>
        <taxon>Embryophyta</taxon>
        <taxon>Tracheophyta</taxon>
        <taxon>Spermatophyta</taxon>
        <taxon>Magnoliopsida</taxon>
        <taxon>eudicotyledons</taxon>
        <taxon>Gunneridae</taxon>
        <taxon>Pentapetalae</taxon>
        <taxon>rosids</taxon>
        <taxon>fabids</taxon>
        <taxon>Fabales</taxon>
        <taxon>Fabaceae</taxon>
        <taxon>Papilionoideae</taxon>
        <taxon>50 kb inversion clade</taxon>
        <taxon>NPAAA clade</taxon>
        <taxon>indigoferoid/millettioid clade</taxon>
        <taxon>Phaseoleae</taxon>
        <taxon>Sphenostylis</taxon>
    </lineage>
</organism>
<evidence type="ECO:0000313" key="1">
    <source>
        <dbReference type="EMBL" id="CAJ1978612.1"/>
    </source>
</evidence>
<keyword evidence="2" id="KW-1185">Reference proteome</keyword>
<gene>
    <name evidence="1" type="ORF">AYBTSS11_LOCUS30808</name>
</gene>
<dbReference type="EMBL" id="OY731408">
    <property type="protein sequence ID" value="CAJ1978612.1"/>
    <property type="molecule type" value="Genomic_DNA"/>
</dbReference>
<proteinExistence type="predicted"/>
<dbReference type="AlphaFoldDB" id="A0AA86W4U4"/>
<sequence>MTDGLRTALAVVDGGDESSVLDFERVQGRSRGWSQVLFAIKLRSQLPTQENDGTMVNPNEINNEYSLRGSWCFSFPKLPFFLPPFLPPQLAEPSHLPPTTVSSSIHHRNLHITNPLTSSQIETSPSASGGTTRVLVSVTRILKHQSPWKARDGRFMERRTTENSAFQLWLR</sequence>
<dbReference type="Proteomes" id="UP001189624">
    <property type="component" value="Chromosome 11"/>
</dbReference>
<dbReference type="Gramene" id="rna-AYBTSS11_LOCUS30808">
    <property type="protein sequence ID" value="CAJ1978612.1"/>
    <property type="gene ID" value="gene-AYBTSS11_LOCUS30808"/>
</dbReference>
<evidence type="ECO:0000313" key="2">
    <source>
        <dbReference type="Proteomes" id="UP001189624"/>
    </source>
</evidence>
<protein>
    <submittedName>
        <fullName evidence="1">Uncharacterized protein</fullName>
    </submittedName>
</protein>
<name>A0AA86W4U4_9FABA</name>